<evidence type="ECO:0000256" key="8">
    <source>
        <dbReference type="ARBA" id="ARBA00022989"/>
    </source>
</evidence>
<proteinExistence type="inferred from homology"/>
<keyword evidence="7 10" id="KW-0283">Flagellar rotation</keyword>
<evidence type="ECO:0000313" key="12">
    <source>
        <dbReference type="Proteomes" id="UP000007564"/>
    </source>
</evidence>
<keyword evidence="5 10" id="KW-0145">Chemotaxis</keyword>
<keyword evidence="11" id="KW-0282">Flagellum</keyword>
<organism evidence="11 12">
    <name type="scientific">Bordetella bronchiseptica 253</name>
    <dbReference type="NCBI Taxonomy" id="568707"/>
    <lineage>
        <taxon>Bacteria</taxon>
        <taxon>Pseudomonadati</taxon>
        <taxon>Pseudomonadota</taxon>
        <taxon>Betaproteobacteria</taxon>
        <taxon>Burkholderiales</taxon>
        <taxon>Alcaligenaceae</taxon>
        <taxon>Bordetella</taxon>
    </lineage>
</organism>
<comment type="similarity">
    <text evidence="3 10">Belongs to the FliL family.</text>
</comment>
<reference evidence="11 12" key="1">
    <citation type="journal article" date="2012" name="BMC Genomics">
        <title>Comparative genomics of the classical Bordetella subspecies: the evolution and exchange of virulence-associated diversity amongst closely related pathogens.</title>
        <authorList>
            <person name="Park J."/>
            <person name="Zhang Y."/>
            <person name="Buboltz A.M."/>
            <person name="Zhang X."/>
            <person name="Schuster S.C."/>
            <person name="Ahuja U."/>
            <person name="Liu M."/>
            <person name="Miller J.F."/>
            <person name="Sebaihia M."/>
            <person name="Bentley S.D."/>
            <person name="Parkhill J."/>
            <person name="Harvill E.T."/>
        </authorList>
    </citation>
    <scope>NUCLEOTIDE SEQUENCE [LARGE SCALE GENOMIC DNA]</scope>
    <source>
        <strain evidence="11 12">253</strain>
    </source>
</reference>
<keyword evidence="9 10" id="KW-0472">Membrane</keyword>
<dbReference type="GO" id="GO:0071978">
    <property type="term" value="P:bacterial-type flagellum-dependent swarming motility"/>
    <property type="evidence" value="ECO:0007669"/>
    <property type="project" value="TreeGrafter"/>
</dbReference>
<evidence type="ECO:0000256" key="4">
    <source>
        <dbReference type="ARBA" id="ARBA00022475"/>
    </source>
</evidence>
<dbReference type="AlphaFoldDB" id="A0A0C6NZN0"/>
<evidence type="ECO:0000256" key="3">
    <source>
        <dbReference type="ARBA" id="ARBA00008281"/>
    </source>
</evidence>
<protein>
    <recommendedName>
        <fullName evidence="10">Flagellar protein FliL</fullName>
    </recommendedName>
</protein>
<evidence type="ECO:0000256" key="2">
    <source>
        <dbReference type="ARBA" id="ARBA00004162"/>
    </source>
</evidence>
<evidence type="ECO:0000256" key="5">
    <source>
        <dbReference type="ARBA" id="ARBA00022500"/>
    </source>
</evidence>
<feature type="transmembrane region" description="Helical" evidence="10">
    <location>
        <begin position="29"/>
        <end position="50"/>
    </location>
</feature>
<accession>A0A0C6NZN0</accession>
<dbReference type="PANTHER" id="PTHR35091">
    <property type="entry name" value="FLAGELLAR PROTEIN FLIL"/>
    <property type="match status" value="1"/>
</dbReference>
<dbReference type="RefSeq" id="WP_015063738.1">
    <property type="nucleotide sequence ID" value="NC_019382.1"/>
</dbReference>
<comment type="subcellular location">
    <subcellularLocation>
        <location evidence="10">Cell inner membrane</location>
    </subcellularLocation>
    <subcellularLocation>
        <location evidence="2">Cell membrane</location>
        <topology evidence="2">Single-pass membrane protein</topology>
    </subcellularLocation>
</comment>
<keyword evidence="6 10" id="KW-0812">Transmembrane</keyword>
<keyword evidence="4" id="KW-1003">Cell membrane</keyword>
<dbReference type="NCBIfam" id="NF005435">
    <property type="entry name" value="PRK07021.1"/>
    <property type="match status" value="1"/>
</dbReference>
<dbReference type="HOGENOM" id="CLU_099018_0_0_4"/>
<dbReference type="OrthoDB" id="5297029at2"/>
<name>A0A0C6NZN0_BORBO</name>
<dbReference type="Proteomes" id="UP000007564">
    <property type="component" value="Chromosome"/>
</dbReference>
<dbReference type="GO" id="GO:0005886">
    <property type="term" value="C:plasma membrane"/>
    <property type="evidence" value="ECO:0007669"/>
    <property type="project" value="UniProtKB-SubCell"/>
</dbReference>
<evidence type="ECO:0000256" key="9">
    <source>
        <dbReference type="ARBA" id="ARBA00023136"/>
    </source>
</evidence>
<evidence type="ECO:0000256" key="7">
    <source>
        <dbReference type="ARBA" id="ARBA00022779"/>
    </source>
</evidence>
<gene>
    <name evidence="11" type="primary">fliL</name>
    <name evidence="11" type="ORF">BN112_0398</name>
</gene>
<evidence type="ECO:0000256" key="1">
    <source>
        <dbReference type="ARBA" id="ARBA00002254"/>
    </source>
</evidence>
<evidence type="ECO:0000256" key="10">
    <source>
        <dbReference type="RuleBase" id="RU364125"/>
    </source>
</evidence>
<keyword evidence="11" id="KW-0969">Cilium</keyword>
<dbReference type="KEGG" id="bbh:BN112_0398"/>
<dbReference type="InterPro" id="IPR005503">
    <property type="entry name" value="FliL"/>
</dbReference>
<keyword evidence="11" id="KW-0966">Cell projection</keyword>
<dbReference type="GO" id="GO:0009425">
    <property type="term" value="C:bacterial-type flagellum basal body"/>
    <property type="evidence" value="ECO:0007669"/>
    <property type="project" value="InterPro"/>
</dbReference>
<comment type="function">
    <text evidence="1 10">Controls the rotational direction of flagella during chemotaxis.</text>
</comment>
<dbReference type="GO" id="GO:0006935">
    <property type="term" value="P:chemotaxis"/>
    <property type="evidence" value="ECO:0007669"/>
    <property type="project" value="UniProtKB-KW"/>
</dbReference>
<dbReference type="Pfam" id="PF03748">
    <property type="entry name" value="FliL"/>
    <property type="match status" value="1"/>
</dbReference>
<evidence type="ECO:0000313" key="11">
    <source>
        <dbReference type="EMBL" id="CCJ52316.1"/>
    </source>
</evidence>
<keyword evidence="10" id="KW-0997">Cell inner membrane</keyword>
<evidence type="ECO:0000256" key="6">
    <source>
        <dbReference type="ARBA" id="ARBA00022692"/>
    </source>
</evidence>
<dbReference type="PANTHER" id="PTHR35091:SF2">
    <property type="entry name" value="FLAGELLAR PROTEIN FLIL"/>
    <property type="match status" value="1"/>
</dbReference>
<dbReference type="EMBL" id="HE965806">
    <property type="protein sequence ID" value="CCJ52316.1"/>
    <property type="molecule type" value="Genomic_DNA"/>
</dbReference>
<keyword evidence="8 10" id="KW-1133">Transmembrane helix</keyword>
<sequence length="190" mass="20692">MATTKTSTMPPRTTLPLRPGGAGRLLRPLLMLLVLALVVAASVAGTWYFMKRMQPPVAVPVQLGVGQPQATPMQFVAPPATPPVVPAPIFIPLEAFTVTLQNADSERILHVGITLRVSDEQTRQRIEKYMPEVRSRILMVLSSQSPLAVQTLQGKTEMAHAITEAVKRPFSPLPDGQYVTDALFTAFVVQ</sequence>